<accession>A0A831A3N0</accession>
<organism evidence="1 2">
    <name type="scientific">Erwinia amylovora NBRC 12687 = CFBP 1232</name>
    <dbReference type="NCBI Taxonomy" id="1219359"/>
    <lineage>
        <taxon>Bacteria</taxon>
        <taxon>Pseudomonadati</taxon>
        <taxon>Pseudomonadota</taxon>
        <taxon>Gammaproteobacteria</taxon>
        <taxon>Enterobacterales</taxon>
        <taxon>Erwiniaceae</taxon>
        <taxon>Erwinia</taxon>
    </lineage>
</organism>
<sequence>MSSKQLAILFFSLRQNDVEKEICLTKNLHLMAIPFLQNGFAASKRVISVTQAPDKRIPVKAK</sequence>
<gene>
    <name evidence="1" type="ORF">BN437_2520</name>
</gene>
<proteinExistence type="predicted"/>
<reference evidence="1 2" key="1">
    <citation type="submission" date="2012-11" db="EMBL/GenBank/DDBJ databases">
        <authorList>
            <person name="Linke B."/>
        </authorList>
    </citation>
    <scope>NUCLEOTIDE SEQUENCE [LARGE SCALE GENOMIC DNA]</scope>
    <source>
        <strain evidence="2">CFBP 1232</strain>
    </source>
</reference>
<protein>
    <submittedName>
        <fullName evidence="1">Uncharacterized protein</fullName>
    </submittedName>
</protein>
<dbReference type="GeneID" id="97606632"/>
<evidence type="ECO:0000313" key="1">
    <source>
        <dbReference type="EMBL" id="CCO94438.1"/>
    </source>
</evidence>
<name>A0A831A3N0_ERWAM</name>
<dbReference type="EMBL" id="CAPB01000025">
    <property type="protein sequence ID" value="CCO94438.1"/>
    <property type="molecule type" value="Genomic_DNA"/>
</dbReference>
<reference evidence="1 2" key="2">
    <citation type="submission" date="2013-04" db="EMBL/GenBank/DDBJ databases">
        <title>Comparative genomics of 12 strains of Erwinia amylovora identifies a pan-genome with a large conserved core and provides insights into host specificity.</title>
        <authorList>
            <person name="Mann R.A."/>
            <person name="Smits T.H.M."/>
            <person name="Buehlmann A."/>
            <person name="Blom J."/>
            <person name="Goesmann A."/>
            <person name="Frey J.E."/>
            <person name="Plummer K.M."/>
            <person name="Beer S.V."/>
            <person name="Luck J."/>
            <person name="Duffy B."/>
            <person name="Rodoni B."/>
        </authorList>
    </citation>
    <scope>NUCLEOTIDE SEQUENCE [LARGE SCALE GENOMIC DNA]</scope>
    <source>
        <strain evidence="2">CFBP 1232</strain>
    </source>
</reference>
<dbReference type="AlphaFoldDB" id="A0A831A3N0"/>
<dbReference type="Proteomes" id="UP000013111">
    <property type="component" value="Unassembled WGS sequence"/>
</dbReference>
<comment type="caution">
    <text evidence="1">The sequence shown here is derived from an EMBL/GenBank/DDBJ whole genome shotgun (WGS) entry which is preliminary data.</text>
</comment>
<evidence type="ECO:0000313" key="2">
    <source>
        <dbReference type="Proteomes" id="UP000013111"/>
    </source>
</evidence>
<dbReference type="RefSeq" id="WP_004158731.1">
    <property type="nucleotide sequence ID" value="NZ_BAYW01000015.1"/>
</dbReference>